<keyword evidence="2" id="KW-1185">Reference proteome</keyword>
<name>A0AAV0XH96_9HEMI</name>
<dbReference type="AlphaFoldDB" id="A0AAV0XH96"/>
<reference evidence="1 2" key="1">
    <citation type="submission" date="2023-01" db="EMBL/GenBank/DDBJ databases">
        <authorList>
            <person name="Whitehead M."/>
        </authorList>
    </citation>
    <scope>NUCLEOTIDE SEQUENCE [LARGE SCALE GENOMIC DNA]</scope>
</reference>
<evidence type="ECO:0000313" key="1">
    <source>
        <dbReference type="EMBL" id="CAI6366912.1"/>
    </source>
</evidence>
<proteinExistence type="predicted"/>
<evidence type="ECO:0000313" key="2">
    <source>
        <dbReference type="Proteomes" id="UP001160148"/>
    </source>
</evidence>
<gene>
    <name evidence="1" type="ORF">MEUPH1_LOCUS21444</name>
</gene>
<comment type="caution">
    <text evidence="1">The sequence shown here is derived from an EMBL/GenBank/DDBJ whole genome shotgun (WGS) entry which is preliminary data.</text>
</comment>
<dbReference type="Proteomes" id="UP001160148">
    <property type="component" value="Unassembled WGS sequence"/>
</dbReference>
<protein>
    <submittedName>
        <fullName evidence="1">Uncharacterized protein</fullName>
    </submittedName>
</protein>
<dbReference type="EMBL" id="CARXXK010000004">
    <property type="protein sequence ID" value="CAI6366912.1"/>
    <property type="molecule type" value="Genomic_DNA"/>
</dbReference>
<organism evidence="1 2">
    <name type="scientific">Macrosiphum euphorbiae</name>
    <name type="common">potato aphid</name>
    <dbReference type="NCBI Taxonomy" id="13131"/>
    <lineage>
        <taxon>Eukaryota</taxon>
        <taxon>Metazoa</taxon>
        <taxon>Ecdysozoa</taxon>
        <taxon>Arthropoda</taxon>
        <taxon>Hexapoda</taxon>
        <taxon>Insecta</taxon>
        <taxon>Pterygota</taxon>
        <taxon>Neoptera</taxon>
        <taxon>Paraneoptera</taxon>
        <taxon>Hemiptera</taxon>
        <taxon>Sternorrhyncha</taxon>
        <taxon>Aphidomorpha</taxon>
        <taxon>Aphidoidea</taxon>
        <taxon>Aphididae</taxon>
        <taxon>Macrosiphini</taxon>
        <taxon>Macrosiphum</taxon>
    </lineage>
</organism>
<accession>A0AAV0XH96</accession>
<sequence length="155" mass="17997">MNTNTYPNKINMGRNIISRRKRQTLGSSPWVEINGPHRQRIAGGVLKTYRKLEETSRRLQSRLNYMVSKARSVQDIQLRYAALKEKVADTEQMLLLNGIDTSEYPVFREVIPDIEEDRDSDCEIIDDIKSEIIPECEMNAENCIHLDGQDFNLRL</sequence>